<sequence>MTPLITTHVVGVAKKVANNQIDITELPVKKWTQAEGDNARGKIDDMKEFHTENTVALSRFMATGKIAFSSLGLQHSPKFGLLANRFYFVAYLNMRIVSATATIATIAAITTTTGIIIIIIILFLFLISIAIAITVYMLIIIIIIIISHLRQ</sequence>
<dbReference type="Gene3D" id="3.30.1360.40">
    <property type="match status" value="1"/>
</dbReference>
<keyword evidence="3" id="KW-1185">Reference proteome</keyword>
<keyword evidence="1" id="KW-1133">Transmembrane helix</keyword>
<feature type="transmembrane region" description="Helical" evidence="1">
    <location>
        <begin position="115"/>
        <end position="146"/>
    </location>
</feature>
<evidence type="ECO:0000313" key="2">
    <source>
        <dbReference type="EMBL" id="OLQ01231.1"/>
    </source>
</evidence>
<gene>
    <name evidence="2" type="ORF">AK812_SmicGene16038</name>
</gene>
<dbReference type="EMBL" id="LSRX01000300">
    <property type="protein sequence ID" value="OLQ01231.1"/>
    <property type="molecule type" value="Genomic_DNA"/>
</dbReference>
<dbReference type="AlphaFoldDB" id="A0A1Q9E1E3"/>
<keyword evidence="1" id="KW-0472">Membrane</keyword>
<protein>
    <submittedName>
        <fullName evidence="2">Uncharacterized protein</fullName>
    </submittedName>
</protein>
<evidence type="ECO:0000313" key="3">
    <source>
        <dbReference type="Proteomes" id="UP000186817"/>
    </source>
</evidence>
<dbReference type="OrthoDB" id="10613660at2759"/>
<organism evidence="2 3">
    <name type="scientific">Symbiodinium microadriaticum</name>
    <name type="common">Dinoflagellate</name>
    <name type="synonym">Zooxanthella microadriatica</name>
    <dbReference type="NCBI Taxonomy" id="2951"/>
    <lineage>
        <taxon>Eukaryota</taxon>
        <taxon>Sar</taxon>
        <taxon>Alveolata</taxon>
        <taxon>Dinophyceae</taxon>
        <taxon>Suessiales</taxon>
        <taxon>Symbiodiniaceae</taxon>
        <taxon>Symbiodinium</taxon>
    </lineage>
</organism>
<name>A0A1Q9E1E3_SYMMI</name>
<keyword evidence="1" id="KW-0812">Transmembrane</keyword>
<proteinExistence type="predicted"/>
<dbReference type="Proteomes" id="UP000186817">
    <property type="component" value="Unassembled WGS sequence"/>
</dbReference>
<evidence type="ECO:0000256" key="1">
    <source>
        <dbReference type="SAM" id="Phobius"/>
    </source>
</evidence>
<accession>A0A1Q9E1E3</accession>
<comment type="caution">
    <text evidence="2">The sequence shown here is derived from an EMBL/GenBank/DDBJ whole genome shotgun (WGS) entry which is preliminary data.</text>
</comment>
<reference evidence="2 3" key="1">
    <citation type="submission" date="2016-02" db="EMBL/GenBank/DDBJ databases">
        <title>Genome analysis of coral dinoflagellate symbionts highlights evolutionary adaptations to a symbiotic lifestyle.</title>
        <authorList>
            <person name="Aranda M."/>
            <person name="Li Y."/>
            <person name="Liew Y.J."/>
            <person name="Baumgarten S."/>
            <person name="Simakov O."/>
            <person name="Wilson M."/>
            <person name="Piel J."/>
            <person name="Ashoor H."/>
            <person name="Bougouffa S."/>
            <person name="Bajic V.B."/>
            <person name="Ryu T."/>
            <person name="Ravasi T."/>
            <person name="Bayer T."/>
            <person name="Micklem G."/>
            <person name="Kim H."/>
            <person name="Bhak J."/>
            <person name="Lajeunesse T.C."/>
            <person name="Voolstra C.R."/>
        </authorList>
    </citation>
    <scope>NUCLEOTIDE SEQUENCE [LARGE SCALE GENOMIC DNA]</scope>
    <source>
        <strain evidence="2 3">CCMP2467</strain>
    </source>
</reference>